<accession>A0ACB6ZVI3</accession>
<proteinExistence type="predicted"/>
<reference evidence="1" key="2">
    <citation type="journal article" date="2020" name="Nat. Commun.">
        <title>Large-scale genome sequencing of mycorrhizal fungi provides insights into the early evolution of symbiotic traits.</title>
        <authorList>
            <person name="Miyauchi S."/>
            <person name="Kiss E."/>
            <person name="Kuo A."/>
            <person name="Drula E."/>
            <person name="Kohler A."/>
            <person name="Sanchez-Garcia M."/>
            <person name="Morin E."/>
            <person name="Andreopoulos B."/>
            <person name="Barry K.W."/>
            <person name="Bonito G."/>
            <person name="Buee M."/>
            <person name="Carver A."/>
            <person name="Chen C."/>
            <person name="Cichocki N."/>
            <person name="Clum A."/>
            <person name="Culley D."/>
            <person name="Crous P.W."/>
            <person name="Fauchery L."/>
            <person name="Girlanda M."/>
            <person name="Hayes R.D."/>
            <person name="Keri Z."/>
            <person name="LaButti K."/>
            <person name="Lipzen A."/>
            <person name="Lombard V."/>
            <person name="Magnuson J."/>
            <person name="Maillard F."/>
            <person name="Murat C."/>
            <person name="Nolan M."/>
            <person name="Ohm R.A."/>
            <person name="Pangilinan J."/>
            <person name="Pereira M.F."/>
            <person name="Perotto S."/>
            <person name="Peter M."/>
            <person name="Pfister S."/>
            <person name="Riley R."/>
            <person name="Sitrit Y."/>
            <person name="Stielow J.B."/>
            <person name="Szollosi G."/>
            <person name="Zifcakova L."/>
            <person name="Stursova M."/>
            <person name="Spatafora J.W."/>
            <person name="Tedersoo L."/>
            <person name="Vaario L.M."/>
            <person name="Yamada A."/>
            <person name="Yan M."/>
            <person name="Wang P."/>
            <person name="Xu J."/>
            <person name="Bruns T."/>
            <person name="Baldrian P."/>
            <person name="Vilgalys R."/>
            <person name="Dunand C."/>
            <person name="Henrissat B."/>
            <person name="Grigoriev I.V."/>
            <person name="Hibbett D."/>
            <person name="Nagy L.G."/>
            <person name="Martin F.M."/>
        </authorList>
    </citation>
    <scope>NUCLEOTIDE SEQUENCE</scope>
    <source>
        <strain evidence="1">P2</strain>
    </source>
</reference>
<organism evidence="1 2">
    <name type="scientific">Thelephora ganbajun</name>
    <name type="common">Ganba fungus</name>
    <dbReference type="NCBI Taxonomy" id="370292"/>
    <lineage>
        <taxon>Eukaryota</taxon>
        <taxon>Fungi</taxon>
        <taxon>Dikarya</taxon>
        <taxon>Basidiomycota</taxon>
        <taxon>Agaricomycotina</taxon>
        <taxon>Agaricomycetes</taxon>
        <taxon>Thelephorales</taxon>
        <taxon>Thelephoraceae</taxon>
        <taxon>Thelephora</taxon>
    </lineage>
</organism>
<keyword evidence="2" id="KW-1185">Reference proteome</keyword>
<dbReference type="Proteomes" id="UP000886501">
    <property type="component" value="Unassembled WGS sequence"/>
</dbReference>
<sequence length="631" mass="71259">MPTVAVDKEELWERLGHRYSSEDFDHLLFEFGLELDEDTTEEVEALRKKGLPAERPQLKIEIPANRLVQFLSLYDLLCIEGIARALRVFLGKDKPPVYKLYIPPGGERELIEVRVAPETKQIRPLFACAVLRDVTFTPQSYQSFIELQDKLHQNLCRRRQLVAIGTHDLDTIQAPFRYEARNPKDIKFVPLNKDKAYTAEELMTAYESEKHLVRYLHIIKDSPVYPIIYDTHDRVLSMPPIINSEHSKITLNTKNIFIDVTATDETKLQIVVNIVATMFSEYCKVPYVIEPCRLTLPDGTTKISPDLSTIKMKAHTSYINSCTGLSLTSAEVVPLLERMTLTASQSSADIDEILVEVPPTRPDILHECDIMEDAAIAYGFNKLPDAFPATNTVAQPLEMSKLTDVVRTTWAQAGFVEVLPLILCSHEENFEWLNKVDDGKTAVKIGNPKTLEFQVVRTSLIPGLLKTIRENRSHPLPIKVFESTDVVFKDLSLERQARNVRHAAAIWCNKNAGFEVIHGLLDKVMKTLEVKRISAVDTKSESGYYLKEKDDPTYFPGRAAAIFYRRPPSSHKHSGLTAVMESVKSALGSHSDIELGSVGILHPSVLEKFEIPYPCSALEITLELFRQGAHP</sequence>
<dbReference type="EMBL" id="MU117964">
    <property type="protein sequence ID" value="KAF9653400.1"/>
    <property type="molecule type" value="Genomic_DNA"/>
</dbReference>
<evidence type="ECO:0000313" key="1">
    <source>
        <dbReference type="EMBL" id="KAF9653400.1"/>
    </source>
</evidence>
<protein>
    <submittedName>
        <fullName evidence="1">Phenylalanyl-tRNA synthetase</fullName>
    </submittedName>
</protein>
<comment type="caution">
    <text evidence="1">The sequence shown here is derived from an EMBL/GenBank/DDBJ whole genome shotgun (WGS) entry which is preliminary data.</text>
</comment>
<evidence type="ECO:0000313" key="2">
    <source>
        <dbReference type="Proteomes" id="UP000886501"/>
    </source>
</evidence>
<gene>
    <name evidence="1" type="ORF">BDM02DRAFT_3182920</name>
</gene>
<name>A0ACB6ZVI3_THEGA</name>
<reference evidence="1" key="1">
    <citation type="submission" date="2019-10" db="EMBL/GenBank/DDBJ databases">
        <authorList>
            <consortium name="DOE Joint Genome Institute"/>
            <person name="Kuo A."/>
            <person name="Miyauchi S."/>
            <person name="Kiss E."/>
            <person name="Drula E."/>
            <person name="Kohler A."/>
            <person name="Sanchez-Garcia M."/>
            <person name="Andreopoulos B."/>
            <person name="Barry K.W."/>
            <person name="Bonito G."/>
            <person name="Buee M."/>
            <person name="Carver A."/>
            <person name="Chen C."/>
            <person name="Cichocki N."/>
            <person name="Clum A."/>
            <person name="Culley D."/>
            <person name="Crous P.W."/>
            <person name="Fauchery L."/>
            <person name="Girlanda M."/>
            <person name="Hayes R."/>
            <person name="Keri Z."/>
            <person name="Labutti K."/>
            <person name="Lipzen A."/>
            <person name="Lombard V."/>
            <person name="Magnuson J."/>
            <person name="Maillard F."/>
            <person name="Morin E."/>
            <person name="Murat C."/>
            <person name="Nolan M."/>
            <person name="Ohm R."/>
            <person name="Pangilinan J."/>
            <person name="Pereira M."/>
            <person name="Perotto S."/>
            <person name="Peter M."/>
            <person name="Riley R."/>
            <person name="Sitrit Y."/>
            <person name="Stielow B."/>
            <person name="Szollosi G."/>
            <person name="Zifcakova L."/>
            <person name="Stursova M."/>
            <person name="Spatafora J.W."/>
            <person name="Tedersoo L."/>
            <person name="Vaario L.-M."/>
            <person name="Yamada A."/>
            <person name="Yan M."/>
            <person name="Wang P."/>
            <person name="Xu J."/>
            <person name="Bruns T."/>
            <person name="Baldrian P."/>
            <person name="Vilgalys R."/>
            <person name="Henrissat B."/>
            <person name="Grigoriev I.V."/>
            <person name="Hibbett D."/>
            <person name="Nagy L.G."/>
            <person name="Martin F.M."/>
        </authorList>
    </citation>
    <scope>NUCLEOTIDE SEQUENCE</scope>
    <source>
        <strain evidence="1">P2</strain>
    </source>
</reference>